<dbReference type="Proteomes" id="UP000604825">
    <property type="component" value="Unassembled WGS sequence"/>
</dbReference>
<feature type="region of interest" description="Disordered" evidence="1">
    <location>
        <begin position="108"/>
        <end position="128"/>
    </location>
</feature>
<comment type="caution">
    <text evidence="2">The sequence shown here is derived from an EMBL/GenBank/DDBJ whole genome shotgun (WGS) entry which is preliminary data.</text>
</comment>
<organism evidence="2 3">
    <name type="scientific">Miscanthus lutarioriparius</name>
    <dbReference type="NCBI Taxonomy" id="422564"/>
    <lineage>
        <taxon>Eukaryota</taxon>
        <taxon>Viridiplantae</taxon>
        <taxon>Streptophyta</taxon>
        <taxon>Embryophyta</taxon>
        <taxon>Tracheophyta</taxon>
        <taxon>Spermatophyta</taxon>
        <taxon>Magnoliopsida</taxon>
        <taxon>Liliopsida</taxon>
        <taxon>Poales</taxon>
        <taxon>Poaceae</taxon>
        <taxon>PACMAD clade</taxon>
        <taxon>Panicoideae</taxon>
        <taxon>Andropogonodae</taxon>
        <taxon>Andropogoneae</taxon>
        <taxon>Saccharinae</taxon>
        <taxon>Miscanthus</taxon>
    </lineage>
</organism>
<accession>A0A811RH18</accession>
<dbReference type="EMBL" id="CAJGYO010000014">
    <property type="protein sequence ID" value="CAD6269129.1"/>
    <property type="molecule type" value="Genomic_DNA"/>
</dbReference>
<feature type="compositionally biased region" description="Basic residues" evidence="1">
    <location>
        <begin position="1"/>
        <end position="16"/>
    </location>
</feature>
<evidence type="ECO:0000313" key="2">
    <source>
        <dbReference type="EMBL" id="CAD6269129.1"/>
    </source>
</evidence>
<protein>
    <submittedName>
        <fullName evidence="2">Uncharacterized protein</fullName>
    </submittedName>
</protein>
<feature type="compositionally biased region" description="Low complexity" evidence="1">
    <location>
        <begin position="17"/>
        <end position="37"/>
    </location>
</feature>
<feature type="compositionally biased region" description="Low complexity" evidence="1">
    <location>
        <begin position="56"/>
        <end position="76"/>
    </location>
</feature>
<evidence type="ECO:0000313" key="3">
    <source>
        <dbReference type="Proteomes" id="UP000604825"/>
    </source>
</evidence>
<reference evidence="2" key="1">
    <citation type="submission" date="2020-10" db="EMBL/GenBank/DDBJ databases">
        <authorList>
            <person name="Han B."/>
            <person name="Lu T."/>
            <person name="Zhao Q."/>
            <person name="Huang X."/>
            <person name="Zhao Y."/>
        </authorList>
    </citation>
    <scope>NUCLEOTIDE SEQUENCE</scope>
</reference>
<gene>
    <name evidence="2" type="ORF">NCGR_LOCUS52434</name>
</gene>
<sequence length="128" mass="13055">MACASRTRKSRVRRNLRSTTSARSSAGAGAASSATAGGEWGFSGTPQMEMGSGWVASSTLRSASALSSDDGSAAATYESSLKEGERSSAVASMSEDMRLRLEAGAATGLRAAASSSLPPPQRFVAEQM</sequence>
<evidence type="ECO:0000256" key="1">
    <source>
        <dbReference type="SAM" id="MobiDB-lite"/>
    </source>
</evidence>
<dbReference type="AlphaFoldDB" id="A0A811RH18"/>
<keyword evidence="3" id="KW-1185">Reference proteome</keyword>
<proteinExistence type="predicted"/>
<name>A0A811RH18_9POAL</name>
<feature type="region of interest" description="Disordered" evidence="1">
    <location>
        <begin position="1"/>
        <end position="94"/>
    </location>
</feature>